<dbReference type="InterPro" id="IPR001851">
    <property type="entry name" value="ABC_transp_permease"/>
</dbReference>
<dbReference type="PANTHER" id="PTHR30482">
    <property type="entry name" value="HIGH-AFFINITY BRANCHED-CHAIN AMINO ACID TRANSPORT SYSTEM PERMEASE"/>
    <property type="match status" value="1"/>
</dbReference>
<dbReference type="RefSeq" id="WP_183653345.1">
    <property type="nucleotide sequence ID" value="NZ_JACHWU010000002.1"/>
</dbReference>
<feature type="transmembrane region" description="Helical" evidence="7">
    <location>
        <begin position="250"/>
        <end position="273"/>
    </location>
</feature>
<feature type="transmembrane region" description="Helical" evidence="7">
    <location>
        <begin position="60"/>
        <end position="81"/>
    </location>
</feature>
<comment type="caution">
    <text evidence="8">The sequence shown here is derived from an EMBL/GenBank/DDBJ whole genome shotgun (WGS) entry which is preliminary data.</text>
</comment>
<dbReference type="Pfam" id="PF02653">
    <property type="entry name" value="BPD_transp_2"/>
    <property type="match status" value="1"/>
</dbReference>
<evidence type="ECO:0000256" key="1">
    <source>
        <dbReference type="ARBA" id="ARBA00004651"/>
    </source>
</evidence>
<organism evidence="8 9">
    <name type="scientific">Prauserella isguenensis</name>
    <dbReference type="NCBI Taxonomy" id="1470180"/>
    <lineage>
        <taxon>Bacteria</taxon>
        <taxon>Bacillati</taxon>
        <taxon>Actinomycetota</taxon>
        <taxon>Actinomycetes</taxon>
        <taxon>Pseudonocardiales</taxon>
        <taxon>Pseudonocardiaceae</taxon>
        <taxon>Prauserella</taxon>
    </lineage>
</organism>
<feature type="transmembrane region" description="Helical" evidence="7">
    <location>
        <begin position="88"/>
        <end position="106"/>
    </location>
</feature>
<comment type="subcellular location">
    <subcellularLocation>
        <location evidence="1">Cell membrane</location>
        <topology evidence="1">Multi-pass membrane protein</topology>
    </subcellularLocation>
</comment>
<dbReference type="GO" id="GO:0015658">
    <property type="term" value="F:branched-chain amino acid transmembrane transporter activity"/>
    <property type="evidence" value="ECO:0007669"/>
    <property type="project" value="InterPro"/>
</dbReference>
<dbReference type="GO" id="GO:0005886">
    <property type="term" value="C:plasma membrane"/>
    <property type="evidence" value="ECO:0007669"/>
    <property type="project" value="UniProtKB-SubCell"/>
</dbReference>
<name>A0A839S296_9PSEU</name>
<proteinExistence type="predicted"/>
<dbReference type="EMBL" id="JACHWU010000002">
    <property type="protein sequence ID" value="MBB3051444.1"/>
    <property type="molecule type" value="Genomic_DNA"/>
</dbReference>
<evidence type="ECO:0000256" key="6">
    <source>
        <dbReference type="SAM" id="MobiDB-lite"/>
    </source>
</evidence>
<accession>A0A839S296</accession>
<evidence type="ECO:0000256" key="2">
    <source>
        <dbReference type="ARBA" id="ARBA00022475"/>
    </source>
</evidence>
<evidence type="ECO:0000256" key="4">
    <source>
        <dbReference type="ARBA" id="ARBA00022989"/>
    </source>
</evidence>
<keyword evidence="4 7" id="KW-1133">Transmembrane helix</keyword>
<protein>
    <submittedName>
        <fullName evidence="8">ABC-type branched-subunit amino acid transport system permease subunit</fullName>
    </submittedName>
</protein>
<evidence type="ECO:0000256" key="7">
    <source>
        <dbReference type="SAM" id="Phobius"/>
    </source>
</evidence>
<feature type="transmembrane region" description="Helical" evidence="7">
    <location>
        <begin position="225"/>
        <end position="244"/>
    </location>
</feature>
<feature type="transmembrane region" description="Helical" evidence="7">
    <location>
        <begin position="6"/>
        <end position="25"/>
    </location>
</feature>
<reference evidence="8 9" key="1">
    <citation type="submission" date="2020-08" db="EMBL/GenBank/DDBJ databases">
        <title>Genomic Encyclopedia of Type Strains, Phase III (KMG-III): the genomes of soil and plant-associated and newly described type strains.</title>
        <authorList>
            <person name="Whitman W."/>
        </authorList>
    </citation>
    <scope>NUCLEOTIDE SEQUENCE [LARGE SCALE GENOMIC DNA]</scope>
    <source>
        <strain evidence="8 9">CECT 8577</strain>
    </source>
</reference>
<sequence>MIDWYFSHIVLVQSTLTTLLLALSVQVPLRAGVFSFAGVGCYGIGGYIAAIGMVHYGLSTATAILLSAVVGGVVAYALGLLIQRLTGLYLAMATVAFTLIISVLVVNGGDLTGGAAGLFGALGMLDTGHLLAVAVVVVAALTFTEIGPLGRRVEAVREDPELASAMGINVARYRRATFAVSGVLGGLAGSMTVLLRSTVTPDDINFHLVVLALTIIIVGGSRSWLGALVGTVIFVWMPEVLAFVGEWEDVVYGVLVAAAAVYLPGGVTGAAVAGYRTYRRKRREAADAPPDGPPPQPVAAGVGGDS</sequence>
<dbReference type="PANTHER" id="PTHR30482:SF20">
    <property type="entry name" value="HIGH-AFFINITY BRANCHED-CHAIN AMINO ACID TRANSPORT SYSTEM PERMEASE PROTEIN LIVM"/>
    <property type="match status" value="1"/>
</dbReference>
<evidence type="ECO:0000256" key="3">
    <source>
        <dbReference type="ARBA" id="ARBA00022692"/>
    </source>
</evidence>
<keyword evidence="9" id="KW-1185">Reference proteome</keyword>
<evidence type="ECO:0000256" key="5">
    <source>
        <dbReference type="ARBA" id="ARBA00023136"/>
    </source>
</evidence>
<gene>
    <name evidence="8" type="ORF">FHS23_002467</name>
</gene>
<dbReference type="CDD" id="cd06581">
    <property type="entry name" value="TM_PBP1_LivM_like"/>
    <property type="match status" value="1"/>
</dbReference>
<keyword evidence="3 7" id="KW-0812">Transmembrane</keyword>
<feature type="transmembrane region" description="Helical" evidence="7">
    <location>
        <begin position="176"/>
        <end position="198"/>
    </location>
</feature>
<feature type="transmembrane region" description="Helical" evidence="7">
    <location>
        <begin position="204"/>
        <end position="220"/>
    </location>
</feature>
<evidence type="ECO:0000313" key="8">
    <source>
        <dbReference type="EMBL" id="MBB3051444.1"/>
    </source>
</evidence>
<dbReference type="InterPro" id="IPR043428">
    <property type="entry name" value="LivM-like"/>
</dbReference>
<keyword evidence="5 7" id="KW-0472">Membrane</keyword>
<dbReference type="AlphaFoldDB" id="A0A839S296"/>
<dbReference type="Proteomes" id="UP000550714">
    <property type="component" value="Unassembled WGS sequence"/>
</dbReference>
<keyword evidence="2" id="KW-1003">Cell membrane</keyword>
<feature type="transmembrane region" description="Helical" evidence="7">
    <location>
        <begin position="118"/>
        <end position="143"/>
    </location>
</feature>
<feature type="region of interest" description="Disordered" evidence="6">
    <location>
        <begin position="282"/>
        <end position="306"/>
    </location>
</feature>
<evidence type="ECO:0000313" key="9">
    <source>
        <dbReference type="Proteomes" id="UP000550714"/>
    </source>
</evidence>
<feature type="transmembrane region" description="Helical" evidence="7">
    <location>
        <begin position="32"/>
        <end position="54"/>
    </location>
</feature>